<dbReference type="Proteomes" id="UP000549113">
    <property type="component" value="Unassembled WGS sequence"/>
</dbReference>
<evidence type="ECO:0000313" key="1">
    <source>
        <dbReference type="EMBL" id="MBB4140016.1"/>
    </source>
</evidence>
<dbReference type="InterPro" id="IPR011042">
    <property type="entry name" value="6-blade_b-propeller_TolB-like"/>
</dbReference>
<proteinExistence type="predicted"/>
<gene>
    <name evidence="1" type="ORF">BKA10_001810</name>
</gene>
<evidence type="ECO:0000313" key="2">
    <source>
        <dbReference type="Proteomes" id="UP000549113"/>
    </source>
</evidence>
<dbReference type="Gene3D" id="2.120.10.30">
    <property type="entry name" value="TolB, C-terminal domain"/>
    <property type="match status" value="1"/>
</dbReference>
<dbReference type="EMBL" id="JACIFH010000001">
    <property type="protein sequence ID" value="MBB4140016.1"/>
    <property type="molecule type" value="Genomic_DNA"/>
</dbReference>
<organism evidence="1 2">
    <name type="scientific">Microbacterium invictum</name>
    <dbReference type="NCBI Taxonomy" id="515415"/>
    <lineage>
        <taxon>Bacteria</taxon>
        <taxon>Bacillati</taxon>
        <taxon>Actinomycetota</taxon>
        <taxon>Actinomycetes</taxon>
        <taxon>Micrococcales</taxon>
        <taxon>Microbacteriaceae</taxon>
        <taxon>Microbacterium</taxon>
    </lineage>
</organism>
<comment type="caution">
    <text evidence="1">The sequence shown here is derived from an EMBL/GenBank/DDBJ whole genome shotgun (WGS) entry which is preliminary data.</text>
</comment>
<name>A0AA40SPL7_9MICO</name>
<dbReference type="RefSeq" id="WP_183499605.1">
    <property type="nucleotide sequence ID" value="NZ_BAABCO010000005.1"/>
</dbReference>
<evidence type="ECO:0008006" key="3">
    <source>
        <dbReference type="Google" id="ProtNLM"/>
    </source>
</evidence>
<dbReference type="SUPFAM" id="SSF82171">
    <property type="entry name" value="DPP6 N-terminal domain-like"/>
    <property type="match status" value="1"/>
</dbReference>
<sequence>MSLRARWILIAVLSIAALGATTVVGVVAWARFQAQQSAPSAVATSDVVPTGDRIVFRNTASGDGYGHVASVPLDDPTGARTVSDIACDRVDATTDLVSCLRIVRGIAPTYTATLYSAGGEQRSQWPLSGIPSRTRISGDGDLIATTAFVTGHSYATIGFSTETKIHTPDGDDFGNLEEWTLIVDGEESAPVDRNYWGVTFIDDDTFYATAGMTTMGKTYLVRGEISTRTLTTLADNVECPSLSPDGTRIAFKRVTAGSGPTVHWTPAIYDIASGDIAVLPEKRSIDDQVEWLDDETVLYGMPREGVAGDTDVWALAADGSTEPKVFIEHAWSPSVVHTTGAQ</sequence>
<dbReference type="AlphaFoldDB" id="A0AA40SPL7"/>
<accession>A0AA40SPL7</accession>
<protein>
    <recommendedName>
        <fullName evidence="3">TolB-like translocation protein signal peptide</fullName>
    </recommendedName>
</protein>
<keyword evidence="2" id="KW-1185">Reference proteome</keyword>
<reference evidence="1 2" key="1">
    <citation type="submission" date="2020-08" db="EMBL/GenBank/DDBJ databases">
        <title>Sequencing the genomes of 1000 actinobacteria strains.</title>
        <authorList>
            <person name="Klenk H.-P."/>
        </authorList>
    </citation>
    <scope>NUCLEOTIDE SEQUENCE [LARGE SCALE GENOMIC DNA]</scope>
    <source>
        <strain evidence="1 2">DSM 19600</strain>
    </source>
</reference>